<protein>
    <submittedName>
        <fullName evidence="1">Uncharacterized protein</fullName>
    </submittedName>
</protein>
<sequence length="181" mass="19950">MNADDEDHNADCYFTVQREGGNDRAAWNRRAPAPAASVEVPIKTWQERRETSINQDEAMRAEIDELRAALAASSVQAEPVATVIKRGADRQWMSERMGDLPDGTYSLYLVAPTASTADANDAARLDYMIFHSAYIGHSRDAESCRVWRIEDGEEFAATGWHGDAREAIDAAIATSADEVKS</sequence>
<dbReference type="Proteomes" id="UP001216510">
    <property type="component" value="Chromosome"/>
</dbReference>
<dbReference type="RefSeq" id="WP_277417580.1">
    <property type="nucleotide sequence ID" value="NZ_CP119083.1"/>
</dbReference>
<dbReference type="EMBL" id="CP119083">
    <property type="protein sequence ID" value="WEF34909.1"/>
    <property type="molecule type" value="Genomic_DNA"/>
</dbReference>
<organism evidence="1 2">
    <name type="scientific">Pseudoduganella chitinolytica</name>
    <dbReference type="NCBI Taxonomy" id="34070"/>
    <lineage>
        <taxon>Bacteria</taxon>
        <taxon>Pseudomonadati</taxon>
        <taxon>Pseudomonadota</taxon>
        <taxon>Betaproteobacteria</taxon>
        <taxon>Burkholderiales</taxon>
        <taxon>Oxalobacteraceae</taxon>
        <taxon>Telluria group</taxon>
        <taxon>Pseudoduganella</taxon>
    </lineage>
</organism>
<proteinExistence type="predicted"/>
<reference evidence="1 2" key="1">
    <citation type="submission" date="2023-02" db="EMBL/GenBank/DDBJ databases">
        <title>Gemone sequence of Telluria chitinolytica ACM 3522T.</title>
        <authorList>
            <person name="Frediansyah A."/>
            <person name="Miess H."/>
            <person name="Gross H."/>
        </authorList>
    </citation>
    <scope>NUCLEOTIDE SEQUENCE [LARGE SCALE GENOMIC DNA]</scope>
    <source>
        <strain evidence="1 2">ACM 3522</strain>
    </source>
</reference>
<evidence type="ECO:0000313" key="2">
    <source>
        <dbReference type="Proteomes" id="UP001216510"/>
    </source>
</evidence>
<gene>
    <name evidence="1" type="ORF">PX653_09155</name>
</gene>
<keyword evidence="2" id="KW-1185">Reference proteome</keyword>
<accession>A0ABY8BKK4</accession>
<name>A0ABY8BKK4_9BURK</name>
<evidence type="ECO:0000313" key="1">
    <source>
        <dbReference type="EMBL" id="WEF34909.1"/>
    </source>
</evidence>